<sequence>MRRNDYTSSFWKCVRTVVHQLLINSLLQETFRATPGYASVRGSAPSAWRRTWLSSGSDRAQWAVVFTAFLLKRQLSTEPRWLNTDLRQMMKTQGSTMGFSA</sequence>
<dbReference type="EMBL" id="SRLO01000473">
    <property type="protein sequence ID" value="TNN54826.1"/>
    <property type="molecule type" value="Genomic_DNA"/>
</dbReference>
<proteinExistence type="predicted"/>
<reference evidence="1 2" key="1">
    <citation type="submission" date="2019-03" db="EMBL/GenBank/DDBJ databases">
        <title>First draft genome of Liparis tanakae, snailfish: a comprehensive survey of snailfish specific genes.</title>
        <authorList>
            <person name="Kim W."/>
            <person name="Song I."/>
            <person name="Jeong J.-H."/>
            <person name="Kim D."/>
            <person name="Kim S."/>
            <person name="Ryu S."/>
            <person name="Song J.Y."/>
            <person name="Lee S.K."/>
        </authorList>
    </citation>
    <scope>NUCLEOTIDE SEQUENCE [LARGE SCALE GENOMIC DNA]</scope>
    <source>
        <tissue evidence="1">Muscle</tissue>
    </source>
</reference>
<accession>A0A4Z2GMT2</accession>
<name>A0A4Z2GMT2_9TELE</name>
<keyword evidence="2" id="KW-1185">Reference proteome</keyword>
<dbReference type="Proteomes" id="UP000314294">
    <property type="component" value="Unassembled WGS sequence"/>
</dbReference>
<organism evidence="1 2">
    <name type="scientific">Liparis tanakae</name>
    <name type="common">Tanaka's snailfish</name>
    <dbReference type="NCBI Taxonomy" id="230148"/>
    <lineage>
        <taxon>Eukaryota</taxon>
        <taxon>Metazoa</taxon>
        <taxon>Chordata</taxon>
        <taxon>Craniata</taxon>
        <taxon>Vertebrata</taxon>
        <taxon>Euteleostomi</taxon>
        <taxon>Actinopterygii</taxon>
        <taxon>Neopterygii</taxon>
        <taxon>Teleostei</taxon>
        <taxon>Neoteleostei</taxon>
        <taxon>Acanthomorphata</taxon>
        <taxon>Eupercaria</taxon>
        <taxon>Perciformes</taxon>
        <taxon>Cottioidei</taxon>
        <taxon>Cottales</taxon>
        <taxon>Liparidae</taxon>
        <taxon>Liparis</taxon>
    </lineage>
</organism>
<evidence type="ECO:0000313" key="1">
    <source>
        <dbReference type="EMBL" id="TNN54826.1"/>
    </source>
</evidence>
<evidence type="ECO:0000313" key="2">
    <source>
        <dbReference type="Proteomes" id="UP000314294"/>
    </source>
</evidence>
<comment type="caution">
    <text evidence="1">The sequence shown here is derived from an EMBL/GenBank/DDBJ whole genome shotgun (WGS) entry which is preliminary data.</text>
</comment>
<dbReference type="AlphaFoldDB" id="A0A4Z2GMT2"/>
<protein>
    <submittedName>
        <fullName evidence="1">Uncharacterized protein</fullName>
    </submittedName>
</protein>
<gene>
    <name evidence="1" type="ORF">EYF80_034945</name>
</gene>